<accession>A0AAP0BDT5</accession>
<dbReference type="PANTHER" id="PTHR23054">
    <property type="entry name" value="TERNARY COMPLEX FACTOR MIP1, LEUCINE-ZIPPER-RELATED"/>
    <property type="match status" value="1"/>
</dbReference>
<dbReference type="EMBL" id="JBBWWQ010000010">
    <property type="protein sequence ID" value="KAK8936436.1"/>
    <property type="molecule type" value="Genomic_DNA"/>
</dbReference>
<protein>
    <recommendedName>
        <fullName evidence="2">DUF547 domain-containing protein</fullName>
    </recommendedName>
</protein>
<dbReference type="AlphaFoldDB" id="A0AAP0BDT5"/>
<organism evidence="3 4">
    <name type="scientific">Platanthera zijinensis</name>
    <dbReference type="NCBI Taxonomy" id="2320716"/>
    <lineage>
        <taxon>Eukaryota</taxon>
        <taxon>Viridiplantae</taxon>
        <taxon>Streptophyta</taxon>
        <taxon>Embryophyta</taxon>
        <taxon>Tracheophyta</taxon>
        <taxon>Spermatophyta</taxon>
        <taxon>Magnoliopsida</taxon>
        <taxon>Liliopsida</taxon>
        <taxon>Asparagales</taxon>
        <taxon>Orchidaceae</taxon>
        <taxon>Orchidoideae</taxon>
        <taxon>Orchideae</taxon>
        <taxon>Orchidinae</taxon>
        <taxon>Platanthera</taxon>
    </lineage>
</organism>
<dbReference type="Proteomes" id="UP001418222">
    <property type="component" value="Unassembled WGS sequence"/>
</dbReference>
<evidence type="ECO:0000259" key="2">
    <source>
        <dbReference type="Pfam" id="PF04784"/>
    </source>
</evidence>
<keyword evidence="4" id="KW-1185">Reference proteome</keyword>
<feature type="region of interest" description="Disordered" evidence="1">
    <location>
        <begin position="263"/>
        <end position="285"/>
    </location>
</feature>
<evidence type="ECO:0000313" key="4">
    <source>
        <dbReference type="Proteomes" id="UP001418222"/>
    </source>
</evidence>
<evidence type="ECO:0000313" key="3">
    <source>
        <dbReference type="EMBL" id="KAK8936436.1"/>
    </source>
</evidence>
<feature type="domain" description="DUF547" evidence="2">
    <location>
        <begin position="328"/>
        <end position="462"/>
    </location>
</feature>
<proteinExistence type="predicted"/>
<dbReference type="InterPro" id="IPR006869">
    <property type="entry name" value="DUF547"/>
</dbReference>
<name>A0AAP0BDT5_9ASPA</name>
<comment type="caution">
    <text evidence="3">The sequence shown here is derived from an EMBL/GenBank/DDBJ whole genome shotgun (WGS) entry which is preliminary data.</text>
</comment>
<dbReference type="PANTHER" id="PTHR23054:SF15">
    <property type="entry name" value="OS08G0515700 PROTEIN"/>
    <property type="match status" value="1"/>
</dbReference>
<evidence type="ECO:0000256" key="1">
    <source>
        <dbReference type="SAM" id="MobiDB-lite"/>
    </source>
</evidence>
<dbReference type="Pfam" id="PF04784">
    <property type="entry name" value="DUF547"/>
    <property type="match status" value="1"/>
</dbReference>
<gene>
    <name evidence="3" type="ORF">KSP39_PZI011779</name>
</gene>
<reference evidence="3 4" key="1">
    <citation type="journal article" date="2022" name="Nat. Plants">
        <title>Genomes of leafy and leafless Platanthera orchids illuminate the evolution of mycoheterotrophy.</title>
        <authorList>
            <person name="Li M.H."/>
            <person name="Liu K.W."/>
            <person name="Li Z."/>
            <person name="Lu H.C."/>
            <person name="Ye Q.L."/>
            <person name="Zhang D."/>
            <person name="Wang J.Y."/>
            <person name="Li Y.F."/>
            <person name="Zhong Z.M."/>
            <person name="Liu X."/>
            <person name="Yu X."/>
            <person name="Liu D.K."/>
            <person name="Tu X.D."/>
            <person name="Liu B."/>
            <person name="Hao Y."/>
            <person name="Liao X.Y."/>
            <person name="Jiang Y.T."/>
            <person name="Sun W.H."/>
            <person name="Chen J."/>
            <person name="Chen Y.Q."/>
            <person name="Ai Y."/>
            <person name="Zhai J.W."/>
            <person name="Wu S.S."/>
            <person name="Zhou Z."/>
            <person name="Hsiao Y.Y."/>
            <person name="Wu W.L."/>
            <person name="Chen Y.Y."/>
            <person name="Lin Y.F."/>
            <person name="Hsu J.L."/>
            <person name="Li C.Y."/>
            <person name="Wang Z.W."/>
            <person name="Zhao X."/>
            <person name="Zhong W.Y."/>
            <person name="Ma X.K."/>
            <person name="Ma L."/>
            <person name="Huang J."/>
            <person name="Chen G.Z."/>
            <person name="Huang M.Z."/>
            <person name="Huang L."/>
            <person name="Peng D.H."/>
            <person name="Luo Y.B."/>
            <person name="Zou S.Q."/>
            <person name="Chen S.P."/>
            <person name="Lan S."/>
            <person name="Tsai W.C."/>
            <person name="Van de Peer Y."/>
            <person name="Liu Z.J."/>
        </authorList>
    </citation>
    <scope>NUCLEOTIDE SEQUENCE [LARGE SCALE GENOMIC DNA]</scope>
    <source>
        <strain evidence="3">Lor287</strain>
    </source>
</reference>
<sequence>MHRIRNSSSVMREDNTKRLEYGCDSSQFLPHGLDRYFWRSFSGEKEDLLNETPRISNYNHGLYLNLERRVVCNPYRSTVPTETSSRKTAIELVKEITTLEIEIIQLEHKLLSLYRTNSDCYTMESTDMSNDYSRRSSDGMLAQKKINQMGNYKICGFKYDPSHKEVDCSLKCSESDNIVSHVPGHNAQKDMLEISSDQLYNTIQSRDTNLDPASIVPYKLSEEIIRCIAAIYCKIAKMPESKRDEAIFPASLSFSSTMSQQSSVENWSPRHRNEASASSSSSKFGDETYSDMVEIQMISVDGERFGYASKMLSIFRNLIKQLKSIDPRKMAHQEQIAFWLNIHNALVMHVFLAYGFNQGGMTSKSSILKAAYNIGGHSINAYVIQRSILCCQPHFSASWAELLLSPSLKFMKRKQKHLYALDPPHPLVHFAICQGAHSDPPARIYRPKHILRELENARTEFIRANVKARSKTKIFLPKILSYYMKDCSLEAPKLLKMVNECMLEAGQGSAGERIKKRTDDCIVWLRFDSTFRYIICRDLAGE</sequence>